<dbReference type="AlphaFoldDB" id="A0A8J2WRS1"/>
<protein>
    <recommendedName>
        <fullName evidence="2">Calpain catalytic domain-containing protein</fullName>
    </recommendedName>
</protein>
<evidence type="ECO:0000313" key="4">
    <source>
        <dbReference type="Proteomes" id="UP000789595"/>
    </source>
</evidence>
<dbReference type="InterPro" id="IPR038765">
    <property type="entry name" value="Papain-like_cys_pep_sf"/>
</dbReference>
<organism evidence="3 4">
    <name type="scientific">Pelagomonas calceolata</name>
    <dbReference type="NCBI Taxonomy" id="35677"/>
    <lineage>
        <taxon>Eukaryota</taxon>
        <taxon>Sar</taxon>
        <taxon>Stramenopiles</taxon>
        <taxon>Ochrophyta</taxon>
        <taxon>Pelagophyceae</taxon>
        <taxon>Pelagomonadales</taxon>
        <taxon>Pelagomonadaceae</taxon>
        <taxon>Pelagomonas</taxon>
    </lineage>
</organism>
<proteinExistence type="predicted"/>
<name>A0A8J2WRS1_9STRA</name>
<dbReference type="GO" id="GO:0006508">
    <property type="term" value="P:proteolysis"/>
    <property type="evidence" value="ECO:0007669"/>
    <property type="project" value="InterPro"/>
</dbReference>
<sequence length="493" mass="51386">MGQRTTRTTIPGLPGVALISNKQDKGTTFALEVKRDDCVDFTLDLSGSDCEVVDADGARVLRAISTRGTTVLGAAVGPTLRPRFEYAVHQLRPRSPQTVVEDVVEQGRHDNCWLLAGLIAVGPRDRLCVGGLWTTTTLAPDRALAGATRRGHAHDALSVLTGCPVDVVRSGERDAEALWSWVAEAVRRKDPVVVSTRRVDDTSLAPGHAYAVVDGRSLNGERYCRLRDPRGGRPATAAGAALAGDAPLARGELWVPFSELFAAHSAVSLARLSSPRGAPWRVARTRAALAGGGPTTKALRVECDRAALLRCAVHQEEDLTDLGVAVLDLSTDAIVAATVAGKARTADVGVTVGPGVYAVVPTGGRFLPKDGRQKVGLVVHSDVAVKASAAPAPAAGLTSVLYAGVTHHLDGPGRLVVAQSRSGVEAVVENTDAARTLDLRLDGTGSVNLEGHAGAMTVAVSVEPGAVAHVLSAAPVQAHAAWTWDATWCASWS</sequence>
<comment type="caution">
    <text evidence="1">Lacks conserved residue(s) required for the propagation of feature annotation.</text>
</comment>
<comment type="caution">
    <text evidence="3">The sequence shown here is derived from an EMBL/GenBank/DDBJ whole genome shotgun (WGS) entry which is preliminary data.</text>
</comment>
<reference evidence="3" key="1">
    <citation type="submission" date="2021-11" db="EMBL/GenBank/DDBJ databases">
        <authorList>
            <consortium name="Genoscope - CEA"/>
            <person name="William W."/>
        </authorList>
    </citation>
    <scope>NUCLEOTIDE SEQUENCE</scope>
</reference>
<dbReference type="EMBL" id="CAKKNE010000001">
    <property type="protein sequence ID" value="CAH0365992.1"/>
    <property type="molecule type" value="Genomic_DNA"/>
</dbReference>
<evidence type="ECO:0000313" key="3">
    <source>
        <dbReference type="EMBL" id="CAH0365992.1"/>
    </source>
</evidence>
<keyword evidence="4" id="KW-1185">Reference proteome</keyword>
<accession>A0A8J2WRS1</accession>
<dbReference type="PROSITE" id="PS50203">
    <property type="entry name" value="CALPAIN_CAT"/>
    <property type="match status" value="1"/>
</dbReference>
<dbReference type="InterPro" id="IPR001300">
    <property type="entry name" value="Peptidase_C2_calpain_cat"/>
</dbReference>
<gene>
    <name evidence="3" type="ORF">PECAL_1P24600</name>
</gene>
<evidence type="ECO:0000256" key="1">
    <source>
        <dbReference type="PROSITE-ProRule" id="PRU00239"/>
    </source>
</evidence>
<evidence type="ECO:0000259" key="2">
    <source>
        <dbReference type="PROSITE" id="PS50203"/>
    </source>
</evidence>
<dbReference type="GO" id="GO:0004198">
    <property type="term" value="F:calcium-dependent cysteine-type endopeptidase activity"/>
    <property type="evidence" value="ECO:0007669"/>
    <property type="project" value="InterPro"/>
</dbReference>
<feature type="domain" description="Calpain catalytic" evidence="2">
    <location>
        <begin position="142"/>
        <end position="273"/>
    </location>
</feature>
<dbReference type="Proteomes" id="UP000789595">
    <property type="component" value="Unassembled WGS sequence"/>
</dbReference>
<dbReference type="SUPFAM" id="SSF54001">
    <property type="entry name" value="Cysteine proteinases"/>
    <property type="match status" value="1"/>
</dbReference>